<dbReference type="InterPro" id="IPR046373">
    <property type="entry name" value="Acyl-CoA_Oxase/DH_mid-dom_sf"/>
</dbReference>
<dbReference type="Gene3D" id="1.20.140.10">
    <property type="entry name" value="Butyryl-CoA Dehydrogenase, subunit A, domain 3"/>
    <property type="match status" value="1"/>
</dbReference>
<dbReference type="InterPro" id="IPR009100">
    <property type="entry name" value="AcylCoA_DH/oxidase_NM_dom_sf"/>
</dbReference>
<reference evidence="9" key="1">
    <citation type="submission" date="2021-04" db="EMBL/GenBank/DDBJ databases">
        <title>Pseudonocardia sp. nov., isolated from sandy soil of mangrove forest.</title>
        <authorList>
            <person name="Zan Z."/>
            <person name="Huang R."/>
            <person name="Liu W."/>
        </authorList>
    </citation>
    <scope>NUCLEOTIDE SEQUENCE</scope>
    <source>
        <strain evidence="9">S2-4</strain>
    </source>
</reference>
<proteinExistence type="inferred from homology"/>
<keyword evidence="5" id="KW-0560">Oxidoreductase</keyword>
<evidence type="ECO:0000313" key="9">
    <source>
        <dbReference type="EMBL" id="MCO1655493.1"/>
    </source>
</evidence>
<evidence type="ECO:0000256" key="3">
    <source>
        <dbReference type="ARBA" id="ARBA00022630"/>
    </source>
</evidence>
<evidence type="ECO:0000256" key="4">
    <source>
        <dbReference type="ARBA" id="ARBA00022827"/>
    </source>
</evidence>
<dbReference type="InterPro" id="IPR036250">
    <property type="entry name" value="AcylCo_DH-like_C"/>
</dbReference>
<dbReference type="PANTHER" id="PTHR43884">
    <property type="entry name" value="ACYL-COA DEHYDROGENASE"/>
    <property type="match status" value="1"/>
</dbReference>
<feature type="domain" description="Acyl-CoA dehydrogenase/oxidase C-terminal" evidence="7">
    <location>
        <begin position="227"/>
        <end position="332"/>
    </location>
</feature>
<accession>A0ABT0ZXM4</accession>
<evidence type="ECO:0000256" key="1">
    <source>
        <dbReference type="ARBA" id="ARBA00001974"/>
    </source>
</evidence>
<name>A0ABT0ZXM4_9PSEU</name>
<keyword evidence="10" id="KW-1185">Reference proteome</keyword>
<evidence type="ECO:0000259" key="7">
    <source>
        <dbReference type="Pfam" id="PF00441"/>
    </source>
</evidence>
<gene>
    <name evidence="9" type="ORF">KDL28_10555</name>
</gene>
<dbReference type="Pfam" id="PF00441">
    <property type="entry name" value="Acyl-CoA_dh_1"/>
    <property type="match status" value="1"/>
</dbReference>
<feature type="region of interest" description="Disordered" evidence="6">
    <location>
        <begin position="113"/>
        <end position="132"/>
    </location>
</feature>
<dbReference type="Pfam" id="PF02771">
    <property type="entry name" value="Acyl-CoA_dh_N"/>
    <property type="match status" value="1"/>
</dbReference>
<dbReference type="SUPFAM" id="SSF47203">
    <property type="entry name" value="Acyl-CoA dehydrogenase C-terminal domain-like"/>
    <property type="match status" value="1"/>
</dbReference>
<evidence type="ECO:0000259" key="8">
    <source>
        <dbReference type="Pfam" id="PF02771"/>
    </source>
</evidence>
<comment type="similarity">
    <text evidence="2">Belongs to the acyl-CoA dehydrogenase family.</text>
</comment>
<dbReference type="Gene3D" id="2.40.110.10">
    <property type="entry name" value="Butyryl-CoA Dehydrogenase, subunit A, domain 2"/>
    <property type="match status" value="1"/>
</dbReference>
<comment type="cofactor">
    <cofactor evidence="1">
        <name>FAD</name>
        <dbReference type="ChEBI" id="CHEBI:57692"/>
    </cofactor>
</comment>
<dbReference type="SUPFAM" id="SSF56645">
    <property type="entry name" value="Acyl-CoA dehydrogenase NM domain-like"/>
    <property type="match status" value="1"/>
</dbReference>
<dbReference type="RefSeq" id="WP_252437329.1">
    <property type="nucleotide sequence ID" value="NZ_JAGSOV010000023.1"/>
</dbReference>
<evidence type="ECO:0000256" key="2">
    <source>
        <dbReference type="ARBA" id="ARBA00009347"/>
    </source>
</evidence>
<sequence length="359" mass="36532">MDFGLDDGGREVAGLAREVLAPGTDPAALWKALGRAGLLTLSVPEELGGAGLGVLESALVLTEVGRRAAPVAALSTVALGVLPVVRAGTPAQRAALLGAVVEQDAVLSAALHEPSTPLTRSPRTRAERDGPDWVVTGTKTGVPDAADAHRLLVPVDLAGTGTGVLVVDPTAPGVEVRPTPTSSGRPECTVVLRGARSAQLLGDDDTGRALAELHRCALAGATAVGDGVLAGALELTAAHVGSRVQFGRPLATFQAVAQQVADVYIAARTLHLAARAAAWRLSVGPAFDPAPDADLDVAAHWLAEQAPPALHTCQHLHGGLGVDAGYPLHHHFGLGRDLARAVGGVEHTLDRLAARAATD</sequence>
<comment type="caution">
    <text evidence="9">The sequence shown here is derived from an EMBL/GenBank/DDBJ whole genome shotgun (WGS) entry which is preliminary data.</text>
</comment>
<dbReference type="PANTHER" id="PTHR43884:SF20">
    <property type="entry name" value="ACYL-COA DEHYDROGENASE FADE28"/>
    <property type="match status" value="1"/>
</dbReference>
<dbReference type="InterPro" id="IPR009075">
    <property type="entry name" value="AcylCo_DH/oxidase_C"/>
</dbReference>
<protein>
    <submittedName>
        <fullName evidence="9">Acyl-CoA/acyl-ACP dehydrogenase</fullName>
    </submittedName>
</protein>
<dbReference type="Proteomes" id="UP001165283">
    <property type="component" value="Unassembled WGS sequence"/>
</dbReference>
<evidence type="ECO:0000313" key="10">
    <source>
        <dbReference type="Proteomes" id="UP001165283"/>
    </source>
</evidence>
<keyword evidence="3" id="KW-0285">Flavoprotein</keyword>
<organism evidence="9 10">
    <name type="scientific">Pseudonocardia humida</name>
    <dbReference type="NCBI Taxonomy" id="2800819"/>
    <lineage>
        <taxon>Bacteria</taxon>
        <taxon>Bacillati</taxon>
        <taxon>Actinomycetota</taxon>
        <taxon>Actinomycetes</taxon>
        <taxon>Pseudonocardiales</taxon>
        <taxon>Pseudonocardiaceae</taxon>
        <taxon>Pseudonocardia</taxon>
    </lineage>
</organism>
<dbReference type="EMBL" id="JAGSOV010000023">
    <property type="protein sequence ID" value="MCO1655493.1"/>
    <property type="molecule type" value="Genomic_DNA"/>
</dbReference>
<keyword evidence="4" id="KW-0274">FAD</keyword>
<evidence type="ECO:0000256" key="5">
    <source>
        <dbReference type="ARBA" id="ARBA00023002"/>
    </source>
</evidence>
<evidence type="ECO:0000256" key="6">
    <source>
        <dbReference type="SAM" id="MobiDB-lite"/>
    </source>
</evidence>
<feature type="domain" description="Acyl-CoA dehydrogenase/oxidase N-terminal" evidence="8">
    <location>
        <begin position="11"/>
        <end position="102"/>
    </location>
</feature>
<dbReference type="Gene3D" id="1.10.540.10">
    <property type="entry name" value="Acyl-CoA dehydrogenase/oxidase, N-terminal domain"/>
    <property type="match status" value="1"/>
</dbReference>
<dbReference type="InterPro" id="IPR037069">
    <property type="entry name" value="AcylCoA_DH/ox_N_sf"/>
</dbReference>
<dbReference type="InterPro" id="IPR013786">
    <property type="entry name" value="AcylCoA_DH/ox_N"/>
</dbReference>